<dbReference type="Pfam" id="PF16313">
    <property type="entry name" value="DUF4953"/>
    <property type="match status" value="1"/>
</dbReference>
<organism evidence="6 7">
    <name type="scientific">Rhodocytophaga rosea</name>
    <dbReference type="NCBI Taxonomy" id="2704465"/>
    <lineage>
        <taxon>Bacteria</taxon>
        <taxon>Pseudomonadati</taxon>
        <taxon>Bacteroidota</taxon>
        <taxon>Cytophagia</taxon>
        <taxon>Cytophagales</taxon>
        <taxon>Rhodocytophagaceae</taxon>
        <taxon>Rhodocytophaga</taxon>
    </lineage>
</organism>
<reference evidence="6 7" key="1">
    <citation type="submission" date="2020-01" db="EMBL/GenBank/DDBJ databases">
        <authorList>
            <person name="Kim M.K."/>
        </authorList>
    </citation>
    <scope>NUCLEOTIDE SEQUENCE [LARGE SCALE GENOMIC DNA]</scope>
    <source>
        <strain evidence="6 7">172606-1</strain>
    </source>
</reference>
<dbReference type="GO" id="GO:0008237">
    <property type="term" value="F:metallopeptidase activity"/>
    <property type="evidence" value="ECO:0007669"/>
    <property type="project" value="UniProtKB-KW"/>
</dbReference>
<dbReference type="Pfam" id="PF17162">
    <property type="entry name" value="DUF5118"/>
    <property type="match status" value="1"/>
</dbReference>
<protein>
    <submittedName>
        <fullName evidence="6">Zinc-dependent metalloprotease</fullName>
    </submittedName>
</protein>
<dbReference type="KEGG" id="rhoz:GXP67_05210"/>
<keyword evidence="7" id="KW-1185">Reference proteome</keyword>
<dbReference type="CDD" id="cd04276">
    <property type="entry name" value="ZnMc_MMP_like_2"/>
    <property type="match status" value="1"/>
</dbReference>
<evidence type="ECO:0000259" key="3">
    <source>
        <dbReference type="Pfam" id="PF16313"/>
    </source>
</evidence>
<feature type="domain" description="EcxA zinc-binding" evidence="3">
    <location>
        <begin position="407"/>
        <end position="718"/>
    </location>
</feature>
<dbReference type="PANTHER" id="PTHR38478">
    <property type="entry name" value="PEPTIDASE M1A AND M12B"/>
    <property type="match status" value="1"/>
</dbReference>
<feature type="region of interest" description="Disordered" evidence="1">
    <location>
        <begin position="800"/>
        <end position="823"/>
    </location>
</feature>
<evidence type="ECO:0000259" key="5">
    <source>
        <dbReference type="Pfam" id="PF17162"/>
    </source>
</evidence>
<evidence type="ECO:0000256" key="1">
    <source>
        <dbReference type="SAM" id="MobiDB-lite"/>
    </source>
</evidence>
<name>A0A6C0GDM5_9BACT</name>
<feature type="signal peptide" evidence="2">
    <location>
        <begin position="1"/>
        <end position="22"/>
    </location>
</feature>
<dbReference type="InterPro" id="IPR024079">
    <property type="entry name" value="MetalloPept_cat_dom_sf"/>
</dbReference>
<evidence type="ECO:0000259" key="4">
    <source>
        <dbReference type="Pfam" id="PF17148"/>
    </source>
</evidence>
<sequence length="823" mass="91660">MKNLSYLILLFTLQLAFIPAKSQPRPDEKTSTIASKTAGLKKMPGFFNLYWEEKTGKLYLEIDKWDTEFLYVNSLPTGIGSNDIGLDRGQLGTERIVKFQKTGPKVLLLQPNYTFRAISNNADEKRAVEESFAQSVLWGTEVLALEGERALVDITSFCLRDAHNVSGTIKNTKQGNYVLDATRSAFHLPRTKCFPQNSEIEVTLTFTGSDPGNYVRSTVPTPEAITIRQHHSFVQLPDNGFKPRAFDPRSGYFGISYMDYATPISEPIVKRLIARHRLQKKNPGAALSEAVEPIVYYMDRGAPEPIRTALMEGASWWNQAFEAAGYKNAFRVELMPEGADPMDVRYNLIQWVHRSTRGWSYGGGVIDPRTGEIIKGHVTLGSLRVRQDFLIAEGLLAPYEDGKPVSPEMEKMALARLRQLAAHEVGHTLGISHNYIASTANRGSVMDYPHPLVKLSKEGNIDLSDAYADGIGTWDKTAIAYGYQDFGSGTEEKAALNKILADAIKQGNIFLTDQDARPAGSAHPATHLWDNGGNAIDELNRMMQVRQVALSRFSEKNIRQGMPMSTLEEVLVPLYMSHRYQVEAAAKVLGGINYTYAMRGDGQKPLEMISPEENRKALEALLATISPEALVLPEKILMLIPPRAFGYDRTRELFPNRTGGTFDAFSAAEVAANHTVGLLLNPERAARLIEYKARNEKYIGLSEVIDQLLASTWKSNQKPKSDYEAEVQRTVGNVVLQHLMTLSLNKEAPAQVRAIAFMKLSELREWLLNSAAKGESQQAQVVYALYQIKRLQENPEELKIPEPLAPPPGQPIGMNDPSLSCDW</sequence>
<dbReference type="AlphaFoldDB" id="A0A6C0GDM5"/>
<proteinExistence type="predicted"/>
<dbReference type="Gene3D" id="3.40.390.10">
    <property type="entry name" value="Collagenase (Catalytic Domain)"/>
    <property type="match status" value="1"/>
</dbReference>
<gene>
    <name evidence="6" type="ORF">GXP67_05210</name>
</gene>
<dbReference type="Pfam" id="PF17148">
    <property type="entry name" value="DUF5117"/>
    <property type="match status" value="1"/>
</dbReference>
<dbReference type="RefSeq" id="WP_162442180.1">
    <property type="nucleotide sequence ID" value="NZ_CP048222.1"/>
</dbReference>
<dbReference type="EMBL" id="CP048222">
    <property type="protein sequence ID" value="QHT66109.1"/>
    <property type="molecule type" value="Genomic_DNA"/>
</dbReference>
<keyword evidence="2" id="KW-0732">Signal</keyword>
<dbReference type="InterPro" id="IPR033413">
    <property type="entry name" value="DUF5117"/>
</dbReference>
<dbReference type="InterPro" id="IPR032534">
    <property type="entry name" value="EcxA_zinc-bd"/>
</dbReference>
<keyword evidence="6" id="KW-0645">Protease</keyword>
<feature type="chain" id="PRO_5025676210" evidence="2">
    <location>
        <begin position="23"/>
        <end position="823"/>
    </location>
</feature>
<dbReference type="PANTHER" id="PTHR38478:SF1">
    <property type="entry name" value="ZINC DEPENDENT METALLOPROTEASE DOMAIN LIPOPROTEIN"/>
    <property type="match status" value="1"/>
</dbReference>
<evidence type="ECO:0000313" key="6">
    <source>
        <dbReference type="EMBL" id="QHT66109.1"/>
    </source>
</evidence>
<dbReference type="InterPro" id="IPR034032">
    <property type="entry name" value="Zn_MMP-like_bac"/>
</dbReference>
<evidence type="ECO:0000256" key="2">
    <source>
        <dbReference type="SAM" id="SignalP"/>
    </source>
</evidence>
<keyword evidence="6" id="KW-0378">Hydrolase</keyword>
<evidence type="ECO:0000313" key="7">
    <source>
        <dbReference type="Proteomes" id="UP000480178"/>
    </source>
</evidence>
<accession>A0A6C0GDM5</accession>
<dbReference type="GO" id="GO:0006508">
    <property type="term" value="P:proteolysis"/>
    <property type="evidence" value="ECO:0007669"/>
    <property type="project" value="UniProtKB-KW"/>
</dbReference>
<dbReference type="InterPro" id="IPR033428">
    <property type="entry name" value="DUF5118"/>
</dbReference>
<feature type="domain" description="DUF5117" evidence="4">
    <location>
        <begin position="89"/>
        <end position="281"/>
    </location>
</feature>
<dbReference type="SUPFAM" id="SSF55486">
    <property type="entry name" value="Metalloproteases ('zincins'), catalytic domain"/>
    <property type="match status" value="1"/>
</dbReference>
<dbReference type="Proteomes" id="UP000480178">
    <property type="component" value="Chromosome"/>
</dbReference>
<keyword evidence="6" id="KW-0482">Metalloprotease</keyword>
<feature type="domain" description="DUF5118" evidence="5">
    <location>
        <begin position="40"/>
        <end position="76"/>
    </location>
</feature>